<dbReference type="GO" id="GO:0005975">
    <property type="term" value="P:carbohydrate metabolic process"/>
    <property type="evidence" value="ECO:0007669"/>
    <property type="project" value="InterPro"/>
</dbReference>
<organism evidence="4 5">
    <name type="scientific">Candidatus Electrothrix aarhusensis</name>
    <dbReference type="NCBI Taxonomy" id="1859131"/>
    <lineage>
        <taxon>Bacteria</taxon>
        <taxon>Pseudomonadati</taxon>
        <taxon>Thermodesulfobacteriota</taxon>
        <taxon>Desulfobulbia</taxon>
        <taxon>Desulfobulbales</taxon>
        <taxon>Desulfobulbaceae</taxon>
        <taxon>Candidatus Electrothrix</taxon>
    </lineage>
</organism>
<evidence type="ECO:0000256" key="1">
    <source>
        <dbReference type="ARBA" id="ARBA00022801"/>
    </source>
</evidence>
<keyword evidence="5" id="KW-1185">Reference proteome</keyword>
<dbReference type="AlphaFoldDB" id="A0A444IT08"/>
<comment type="caution">
    <text evidence="4">The sequence shown here is derived from an EMBL/GenBank/DDBJ whole genome shotgun (WGS) entry which is preliminary data.</text>
</comment>
<protein>
    <submittedName>
        <fullName evidence="4">Glycosyl hydrolases family 2, sugar binding domain</fullName>
    </submittedName>
</protein>
<dbReference type="InterPro" id="IPR032287">
    <property type="entry name" value="DUF4838"/>
</dbReference>
<dbReference type="InterPro" id="IPR025300">
    <property type="entry name" value="BetaGal_jelly_roll_dom"/>
</dbReference>
<dbReference type="Pfam" id="PF13364">
    <property type="entry name" value="BetaGal_ABD2"/>
    <property type="match status" value="1"/>
</dbReference>
<feature type="domain" description="Beta-galactosidase jelly roll" evidence="3">
    <location>
        <begin position="734"/>
        <end position="821"/>
    </location>
</feature>
<dbReference type="SUPFAM" id="SSF49785">
    <property type="entry name" value="Galactose-binding domain-like"/>
    <property type="match status" value="1"/>
</dbReference>
<dbReference type="Pfam" id="PF16126">
    <property type="entry name" value="DUF4838"/>
    <property type="match status" value="1"/>
</dbReference>
<sequence>MGVSYYKGFGPVISMNPGKITGIRRLVLFFITILLSMAAVSARGWAEQKTVKSNGQEAQSIQNIPELVIVDKDKTSAVIVVAEQASPNELLAAEDLAKYIEMMSGATPTIAKTPETIAVALKGKQPLIIIGQEALKADKSLVAALKKPVTVKGLLRSDAIVLRRKDNRIYLAGSNDLSHYYAVIELLRRWGCRWYLPTEFGECIPKQSRLTLGKLDYAYAPPFEIRTYWISWVGDRTGMEEFQRRNFMTLGKGDFPPTGHALGKYVRDLNENVFRIPLTAPETAKHIAAQVEKKYAAGESFSLSMEDGVYESTYPGDKKLMRLQRDKYYLRWSVTDPFLKLYNNVAGILQEKYPDSSAKIGFLAYTNMTIPPVREMKAEKSLFCELAPIDIDPIHGMDSLQSPPRQEYKDFIYKWAEVMDGRLAIYDYDQGMLVWRDLPNPSHQAFVQDVQHYRKAGILGINTESRNAIATTFLNLYLRGQLMWNPDAGIQAELAEFYENFYGPAAKPMQAYWEVIFQAWENTIVTEHEYFIAPAIYTPGLLKIMNAKMKEAEALIERVRKKKSPSRSRNEQLYLDRIAFTRMSCDITNLYMDMIKAAGTDINYKKAVKLGEKALVIREKLTAMNGTFTTYKGMKVEDKGYAWWPGEVKQYRELNQCINDDKGKLVLKLPLEWAFRRDPKNIGVKENFAAGPVDLTFWKANRGTYTLDLLKDYPVTEWEILRTDLYMQAQGIRNPDRQSYTGYAWYRTEVDITAEQADKKLHLRFPGLFNECWLYLNGEKIAHRTQDKLWWNNDYRFEWDVDLTGKLKQGKNIVALRVDSRHHFAGMFRRPFI</sequence>
<accession>A0A444IT08</accession>
<gene>
    <name evidence="4" type="ORF">H206_02337</name>
</gene>
<dbReference type="InterPro" id="IPR029018">
    <property type="entry name" value="Hex-like_dom2"/>
</dbReference>
<dbReference type="PANTHER" id="PTHR47406">
    <property type="entry name" value="COAGULATION FACTOR 5/8 TYPE, C-TERMINAL"/>
    <property type="match status" value="1"/>
</dbReference>
<dbReference type="Gene3D" id="2.60.120.260">
    <property type="entry name" value="Galactose-binding domain-like"/>
    <property type="match status" value="1"/>
</dbReference>
<dbReference type="EMBL" id="MTKO01000106">
    <property type="protein sequence ID" value="RWX43902.1"/>
    <property type="molecule type" value="Genomic_DNA"/>
</dbReference>
<keyword evidence="2" id="KW-0326">Glycosidase</keyword>
<dbReference type="Gene3D" id="3.30.379.10">
    <property type="entry name" value="Chitobiase/beta-hexosaminidase domain 2-like"/>
    <property type="match status" value="1"/>
</dbReference>
<evidence type="ECO:0000313" key="5">
    <source>
        <dbReference type="Proteomes" id="UP000287853"/>
    </source>
</evidence>
<dbReference type="GO" id="GO:0004553">
    <property type="term" value="F:hydrolase activity, hydrolyzing O-glycosyl compounds"/>
    <property type="evidence" value="ECO:0007669"/>
    <property type="project" value="InterPro"/>
</dbReference>
<keyword evidence="1 4" id="KW-0378">Hydrolase</keyword>
<evidence type="ECO:0000259" key="3">
    <source>
        <dbReference type="Pfam" id="PF13364"/>
    </source>
</evidence>
<dbReference type="PANTHER" id="PTHR47406:SF2">
    <property type="entry name" value="ALPHA GLUCURONIDASE N-TERMINAL DOMAIN-CONTAINING PROTEIN"/>
    <property type="match status" value="1"/>
</dbReference>
<reference evidence="4 5" key="1">
    <citation type="submission" date="2017-01" db="EMBL/GenBank/DDBJ databases">
        <title>The cable genome- insights into the physiology and evolution of filamentous bacteria capable of sulfide oxidation via long distance electron transfer.</title>
        <authorList>
            <person name="Schreiber L."/>
            <person name="Bjerg J.T."/>
            <person name="Boggild A."/>
            <person name="Van De Vossenberg J."/>
            <person name="Meysman F."/>
            <person name="Nielsen L.P."/>
            <person name="Schramm A."/>
            <person name="Kjeldsen K.U."/>
        </authorList>
    </citation>
    <scope>NUCLEOTIDE SEQUENCE [LARGE SCALE GENOMIC DNA]</scope>
    <source>
        <strain evidence="4">MCF</strain>
    </source>
</reference>
<evidence type="ECO:0000256" key="2">
    <source>
        <dbReference type="ARBA" id="ARBA00023295"/>
    </source>
</evidence>
<dbReference type="Proteomes" id="UP000287853">
    <property type="component" value="Unassembled WGS sequence"/>
</dbReference>
<proteinExistence type="predicted"/>
<dbReference type="InterPro" id="IPR008979">
    <property type="entry name" value="Galactose-bd-like_sf"/>
</dbReference>
<name>A0A444IT08_9BACT</name>
<evidence type="ECO:0000313" key="4">
    <source>
        <dbReference type="EMBL" id="RWX43902.1"/>
    </source>
</evidence>